<dbReference type="OrthoDB" id="1448883at2"/>
<keyword evidence="2" id="KW-1185">Reference proteome</keyword>
<gene>
    <name evidence="1" type="ORF">SAMN04488096_1302</name>
</gene>
<organism evidence="1 2">
    <name type="scientific">Mesonia phycicola</name>
    <dbReference type="NCBI Taxonomy" id="579105"/>
    <lineage>
        <taxon>Bacteria</taxon>
        <taxon>Pseudomonadati</taxon>
        <taxon>Bacteroidota</taxon>
        <taxon>Flavobacteriia</taxon>
        <taxon>Flavobacteriales</taxon>
        <taxon>Flavobacteriaceae</taxon>
        <taxon>Mesonia</taxon>
    </lineage>
</organism>
<accession>A0A1M6HYB7</accession>
<dbReference type="RefSeq" id="WP_073153914.1">
    <property type="nucleotide sequence ID" value="NZ_FQYY01000030.1"/>
</dbReference>
<sequence>MKIISILTLLIIFSSFSFQDYLKSEKYISADKLQYITIKNDSVFEYFSYKYYSPYTKKKEWEKDSIKRMCGTYGYWGNGQGTGKYIINNDSLELYFDFKYSQISIDRMQNKKKKVMYFFLPDLEKLE</sequence>
<evidence type="ECO:0000313" key="2">
    <source>
        <dbReference type="Proteomes" id="UP000184225"/>
    </source>
</evidence>
<protein>
    <submittedName>
        <fullName evidence="1">Uncharacterized protein</fullName>
    </submittedName>
</protein>
<dbReference type="EMBL" id="FQYY01000030">
    <property type="protein sequence ID" value="SHJ27113.1"/>
    <property type="molecule type" value="Genomic_DNA"/>
</dbReference>
<name>A0A1M6HYB7_9FLAO</name>
<reference evidence="1 2" key="1">
    <citation type="submission" date="2016-11" db="EMBL/GenBank/DDBJ databases">
        <authorList>
            <person name="Jaros S."/>
            <person name="Januszkiewicz K."/>
            <person name="Wedrychowicz H."/>
        </authorList>
    </citation>
    <scope>NUCLEOTIDE SEQUENCE [LARGE SCALE GENOMIC DNA]</scope>
    <source>
        <strain evidence="1 2">DSM 21425</strain>
    </source>
</reference>
<proteinExistence type="predicted"/>
<evidence type="ECO:0000313" key="1">
    <source>
        <dbReference type="EMBL" id="SHJ27113.1"/>
    </source>
</evidence>
<dbReference type="Proteomes" id="UP000184225">
    <property type="component" value="Unassembled WGS sequence"/>
</dbReference>
<dbReference type="AlphaFoldDB" id="A0A1M6HYB7"/>